<dbReference type="SUPFAM" id="SSF51735">
    <property type="entry name" value="NAD(P)-binding Rossmann-fold domains"/>
    <property type="match status" value="1"/>
</dbReference>
<dbReference type="FunFam" id="3.40.50.720:FF:000084">
    <property type="entry name" value="Short-chain dehydrogenase reductase"/>
    <property type="match status" value="1"/>
</dbReference>
<dbReference type="EMBL" id="NHRY01000243">
    <property type="protein sequence ID" value="PPQ28476.1"/>
    <property type="molecule type" value="Genomic_DNA"/>
</dbReference>
<comment type="similarity">
    <text evidence="1">Belongs to the short-chain dehydrogenases/reductases (SDR) family.</text>
</comment>
<reference evidence="4 5" key="1">
    <citation type="journal article" date="2018" name="Arch. Microbiol.">
        <title>New insights into the metabolic potential of the phototrophic purple bacterium Rhodopila globiformis DSM 161(T) from its draft genome sequence and evidence for a vanadium-dependent nitrogenase.</title>
        <authorList>
            <person name="Imhoff J.F."/>
            <person name="Rahn T."/>
            <person name="Kunzel S."/>
            <person name="Neulinger S.C."/>
        </authorList>
    </citation>
    <scope>NUCLEOTIDE SEQUENCE [LARGE SCALE GENOMIC DNA]</scope>
    <source>
        <strain evidence="4 5">DSM 161</strain>
    </source>
</reference>
<dbReference type="InterPro" id="IPR051122">
    <property type="entry name" value="SDR_DHRS6-like"/>
</dbReference>
<dbReference type="PANTHER" id="PTHR43477:SF4">
    <property type="entry name" value="DEHYDROGENASE_REDUCTASE SDR FAMILY MEMBER 6"/>
    <property type="match status" value="1"/>
</dbReference>
<protein>
    <submittedName>
        <fullName evidence="4">Short-chain dehydrogenase</fullName>
    </submittedName>
</protein>
<dbReference type="OrthoDB" id="9804774at2"/>
<sequence>MDLQLRGRTALITGASKGIGFASAECLAAEGVNVILVSRTEADLEAARQRIAGRHNVGVRIHAYDLSDSRNVHRLVAEHPDIDILVNNAGAIPGGDLWAIDEARWRTAWDLKVFGYINMCRGFYTAMKARGRGVIINILGMAGEKMDPGYIAGSTGNAGLMAFTRALGGSAGDDGLRVVGINPGAIATDRLLGLMRTWAQARLGDENRWEELMKPLPMGRAGKPEEIGAMVAFLASDVSAYTTGTIITIDGGAANRGAVF</sequence>
<dbReference type="InterPro" id="IPR036291">
    <property type="entry name" value="NAD(P)-bd_dom_sf"/>
</dbReference>
<keyword evidence="5" id="KW-1185">Reference proteome</keyword>
<dbReference type="Proteomes" id="UP000239724">
    <property type="component" value="Unassembled WGS sequence"/>
</dbReference>
<dbReference type="PRINTS" id="PR00080">
    <property type="entry name" value="SDRFAMILY"/>
</dbReference>
<keyword evidence="3" id="KW-0520">NAD</keyword>
<evidence type="ECO:0000256" key="2">
    <source>
        <dbReference type="ARBA" id="ARBA00023002"/>
    </source>
</evidence>
<dbReference type="PANTHER" id="PTHR43477">
    <property type="entry name" value="DIHYDROANTICAPSIN 7-DEHYDROGENASE"/>
    <property type="match status" value="1"/>
</dbReference>
<evidence type="ECO:0000313" key="4">
    <source>
        <dbReference type="EMBL" id="PPQ28476.1"/>
    </source>
</evidence>
<name>A0A2S6N1K8_RHOGL</name>
<dbReference type="Pfam" id="PF13561">
    <property type="entry name" value="adh_short_C2"/>
    <property type="match status" value="1"/>
</dbReference>
<dbReference type="AlphaFoldDB" id="A0A2S6N1K8"/>
<keyword evidence="2" id="KW-0560">Oxidoreductase</keyword>
<evidence type="ECO:0000313" key="5">
    <source>
        <dbReference type="Proteomes" id="UP000239724"/>
    </source>
</evidence>
<organism evidence="4 5">
    <name type="scientific">Rhodopila globiformis</name>
    <name type="common">Rhodopseudomonas globiformis</name>
    <dbReference type="NCBI Taxonomy" id="1071"/>
    <lineage>
        <taxon>Bacteria</taxon>
        <taxon>Pseudomonadati</taxon>
        <taxon>Pseudomonadota</taxon>
        <taxon>Alphaproteobacteria</taxon>
        <taxon>Acetobacterales</taxon>
        <taxon>Acetobacteraceae</taxon>
        <taxon>Rhodopila</taxon>
    </lineage>
</organism>
<dbReference type="RefSeq" id="WP_104521426.1">
    <property type="nucleotide sequence ID" value="NZ_NHRY01000243.1"/>
</dbReference>
<proteinExistence type="inferred from homology"/>
<dbReference type="Gene3D" id="3.40.50.720">
    <property type="entry name" value="NAD(P)-binding Rossmann-like Domain"/>
    <property type="match status" value="1"/>
</dbReference>
<gene>
    <name evidence="4" type="ORF">CCS01_24385</name>
</gene>
<evidence type="ECO:0000256" key="3">
    <source>
        <dbReference type="ARBA" id="ARBA00023027"/>
    </source>
</evidence>
<dbReference type="GO" id="GO:0016491">
    <property type="term" value="F:oxidoreductase activity"/>
    <property type="evidence" value="ECO:0007669"/>
    <property type="project" value="UniProtKB-KW"/>
</dbReference>
<dbReference type="InterPro" id="IPR002347">
    <property type="entry name" value="SDR_fam"/>
</dbReference>
<comment type="caution">
    <text evidence="4">The sequence shown here is derived from an EMBL/GenBank/DDBJ whole genome shotgun (WGS) entry which is preliminary data.</text>
</comment>
<dbReference type="PRINTS" id="PR00081">
    <property type="entry name" value="GDHRDH"/>
</dbReference>
<accession>A0A2S6N1K8</accession>
<evidence type="ECO:0000256" key="1">
    <source>
        <dbReference type="ARBA" id="ARBA00006484"/>
    </source>
</evidence>
<dbReference type="NCBIfam" id="NF004779">
    <property type="entry name" value="PRK06125.1"/>
    <property type="match status" value="1"/>
</dbReference>